<feature type="transmembrane region" description="Helical" evidence="1">
    <location>
        <begin position="41"/>
        <end position="61"/>
    </location>
</feature>
<name>A0A8S5LL32_9CAUD</name>
<reference evidence="2" key="1">
    <citation type="journal article" date="2021" name="Proc. Natl. Acad. Sci. U.S.A.">
        <title>A Catalog of Tens of Thousands of Viruses from Human Metagenomes Reveals Hidden Associations with Chronic Diseases.</title>
        <authorList>
            <person name="Tisza M.J."/>
            <person name="Buck C.B."/>
        </authorList>
    </citation>
    <scope>NUCLEOTIDE SEQUENCE</scope>
    <source>
        <strain evidence="2">CtcPV5</strain>
    </source>
</reference>
<feature type="transmembrane region" description="Helical" evidence="1">
    <location>
        <begin position="6"/>
        <end position="29"/>
    </location>
</feature>
<keyword evidence="1" id="KW-1133">Transmembrane helix</keyword>
<evidence type="ECO:0008006" key="3">
    <source>
        <dbReference type="Google" id="ProtNLM"/>
    </source>
</evidence>
<organism evidence="2">
    <name type="scientific">Siphoviridae sp. ctcPV5</name>
    <dbReference type="NCBI Taxonomy" id="2827582"/>
    <lineage>
        <taxon>Viruses</taxon>
        <taxon>Duplodnaviria</taxon>
        <taxon>Heunggongvirae</taxon>
        <taxon>Uroviricota</taxon>
        <taxon>Caudoviricetes</taxon>
    </lineage>
</organism>
<dbReference type="EMBL" id="BK015867">
    <property type="protein sequence ID" value="DAD70551.1"/>
    <property type="molecule type" value="Genomic_DNA"/>
</dbReference>
<keyword evidence="1" id="KW-0472">Membrane</keyword>
<keyword evidence="1" id="KW-0812">Transmembrane</keyword>
<evidence type="ECO:0000256" key="1">
    <source>
        <dbReference type="SAM" id="Phobius"/>
    </source>
</evidence>
<accession>A0A8S5LL32</accession>
<evidence type="ECO:0000313" key="2">
    <source>
        <dbReference type="EMBL" id="DAD70551.1"/>
    </source>
</evidence>
<sequence>MNVYQMGFLIFLFLPLVLSIVIDILTFHIKKLRWIKWLDSVLPFYLLALCISGLALIYIFLGDLV</sequence>
<proteinExistence type="predicted"/>
<protein>
    <recommendedName>
        <fullName evidence="3">DUF1656 domain-containing protein</fullName>
    </recommendedName>
</protein>